<evidence type="ECO:0000259" key="6">
    <source>
        <dbReference type="Pfam" id="PF08281"/>
    </source>
</evidence>
<dbReference type="SUPFAM" id="SSF88946">
    <property type="entry name" value="Sigma2 domain of RNA polymerase sigma factors"/>
    <property type="match status" value="1"/>
</dbReference>
<keyword evidence="3" id="KW-0731">Sigma factor</keyword>
<dbReference type="Gene3D" id="1.10.1740.10">
    <property type="match status" value="1"/>
</dbReference>
<evidence type="ECO:0000259" key="5">
    <source>
        <dbReference type="Pfam" id="PF04542"/>
    </source>
</evidence>
<evidence type="ECO:0000313" key="7">
    <source>
        <dbReference type="EMBL" id="SOY28767.1"/>
    </source>
</evidence>
<dbReference type="InterPro" id="IPR007627">
    <property type="entry name" value="RNA_pol_sigma70_r2"/>
</dbReference>
<dbReference type="Gene3D" id="1.10.10.10">
    <property type="entry name" value="Winged helix-like DNA-binding domain superfamily/Winged helix DNA-binding domain"/>
    <property type="match status" value="1"/>
</dbReference>
<dbReference type="InterPro" id="IPR039425">
    <property type="entry name" value="RNA_pol_sigma-70-like"/>
</dbReference>
<dbReference type="OrthoDB" id="9782703at2"/>
<dbReference type="RefSeq" id="WP_103238844.1">
    <property type="nucleotide sequence ID" value="NZ_JANJZD010000006.1"/>
</dbReference>
<dbReference type="CDD" id="cd06171">
    <property type="entry name" value="Sigma70_r4"/>
    <property type="match status" value="1"/>
</dbReference>
<organism evidence="7 8">
    <name type="scientific">Acetatifactor muris</name>
    <dbReference type="NCBI Taxonomy" id="879566"/>
    <lineage>
        <taxon>Bacteria</taxon>
        <taxon>Bacillati</taxon>
        <taxon>Bacillota</taxon>
        <taxon>Clostridia</taxon>
        <taxon>Lachnospirales</taxon>
        <taxon>Lachnospiraceae</taxon>
        <taxon>Acetatifactor</taxon>
    </lineage>
</organism>
<dbReference type="SUPFAM" id="SSF88659">
    <property type="entry name" value="Sigma3 and sigma4 domains of RNA polymerase sigma factors"/>
    <property type="match status" value="1"/>
</dbReference>
<evidence type="ECO:0000256" key="3">
    <source>
        <dbReference type="ARBA" id="ARBA00023082"/>
    </source>
</evidence>
<dbReference type="GO" id="GO:0003677">
    <property type="term" value="F:DNA binding"/>
    <property type="evidence" value="ECO:0007669"/>
    <property type="project" value="InterPro"/>
</dbReference>
<dbReference type="Pfam" id="PF04542">
    <property type="entry name" value="Sigma70_r2"/>
    <property type="match status" value="1"/>
</dbReference>
<evidence type="ECO:0000256" key="1">
    <source>
        <dbReference type="ARBA" id="ARBA00010641"/>
    </source>
</evidence>
<dbReference type="Proteomes" id="UP000236311">
    <property type="component" value="Unassembled WGS sequence"/>
</dbReference>
<evidence type="ECO:0000256" key="4">
    <source>
        <dbReference type="ARBA" id="ARBA00023163"/>
    </source>
</evidence>
<reference evidence="7 8" key="1">
    <citation type="submission" date="2018-01" db="EMBL/GenBank/DDBJ databases">
        <authorList>
            <person name="Gaut B.S."/>
            <person name="Morton B.R."/>
            <person name="Clegg M.T."/>
            <person name="Duvall M.R."/>
        </authorList>
    </citation>
    <scope>NUCLEOTIDE SEQUENCE [LARGE SCALE GENOMIC DNA]</scope>
    <source>
        <strain evidence="7">GP69</strain>
    </source>
</reference>
<dbReference type="GO" id="GO:0016987">
    <property type="term" value="F:sigma factor activity"/>
    <property type="evidence" value="ECO:0007669"/>
    <property type="project" value="UniProtKB-KW"/>
</dbReference>
<feature type="domain" description="RNA polymerase sigma-70 region 2" evidence="5">
    <location>
        <begin position="24"/>
        <end position="83"/>
    </location>
</feature>
<feature type="domain" description="RNA polymerase sigma factor 70 region 4 type 2" evidence="6">
    <location>
        <begin position="111"/>
        <end position="162"/>
    </location>
</feature>
<dbReference type="PANTHER" id="PTHR43133:SF60">
    <property type="entry name" value="RNA POLYMERASE SIGMA FACTOR SIGV"/>
    <property type="match status" value="1"/>
</dbReference>
<dbReference type="InterPro" id="IPR036388">
    <property type="entry name" value="WH-like_DNA-bd_sf"/>
</dbReference>
<sequence>MLFFPGKKNQTNRKLIERIILEKYNQYYRLAYSYVHNEADACDIVQNGAYKAMRGSDTLKNPEYAETWVYRIMLNECFGYLKKPGFLSYEAMQEENGMEAGAVEDTYTNVDLQRALETLPERDRAVVILKYFEDRKLEEIADILEENVSTVKSRLYRSIKKLRGILSDESNRNRYEQMCDSKVHLS</sequence>
<keyword evidence="4" id="KW-0804">Transcription</keyword>
<dbReference type="PANTHER" id="PTHR43133">
    <property type="entry name" value="RNA POLYMERASE ECF-TYPE SIGMA FACTO"/>
    <property type="match status" value="1"/>
</dbReference>
<evidence type="ECO:0000313" key="8">
    <source>
        <dbReference type="Proteomes" id="UP000236311"/>
    </source>
</evidence>
<proteinExistence type="inferred from homology"/>
<dbReference type="InterPro" id="IPR013324">
    <property type="entry name" value="RNA_pol_sigma_r3/r4-like"/>
</dbReference>
<dbReference type="AlphaFoldDB" id="A0A2K4ZE72"/>
<dbReference type="GO" id="GO:0006352">
    <property type="term" value="P:DNA-templated transcription initiation"/>
    <property type="evidence" value="ECO:0007669"/>
    <property type="project" value="InterPro"/>
</dbReference>
<accession>A0A2K4ZE72</accession>
<gene>
    <name evidence="7" type="primary">sigV</name>
    <name evidence="7" type="ORF">AMURIS_01478</name>
</gene>
<dbReference type="EMBL" id="OFSM01000006">
    <property type="protein sequence ID" value="SOY28767.1"/>
    <property type="molecule type" value="Genomic_DNA"/>
</dbReference>
<evidence type="ECO:0000256" key="2">
    <source>
        <dbReference type="ARBA" id="ARBA00023015"/>
    </source>
</evidence>
<comment type="similarity">
    <text evidence="1">Belongs to the sigma-70 factor family. ECF subfamily.</text>
</comment>
<keyword evidence="2" id="KW-0805">Transcription regulation</keyword>
<dbReference type="InterPro" id="IPR013325">
    <property type="entry name" value="RNA_pol_sigma_r2"/>
</dbReference>
<dbReference type="InterPro" id="IPR013249">
    <property type="entry name" value="RNA_pol_sigma70_r4_t2"/>
</dbReference>
<dbReference type="NCBIfam" id="TIGR02937">
    <property type="entry name" value="sigma70-ECF"/>
    <property type="match status" value="1"/>
</dbReference>
<name>A0A2K4ZE72_9FIRM</name>
<keyword evidence="8" id="KW-1185">Reference proteome</keyword>
<dbReference type="Pfam" id="PF08281">
    <property type="entry name" value="Sigma70_r4_2"/>
    <property type="match status" value="1"/>
</dbReference>
<dbReference type="InterPro" id="IPR014284">
    <property type="entry name" value="RNA_pol_sigma-70_dom"/>
</dbReference>
<protein>
    <submittedName>
        <fullName evidence="7">RNA polymerase sigma factor SigV</fullName>
    </submittedName>
</protein>